<feature type="chain" id="PRO_5043517892" description="Malectin-like domain-containing protein" evidence="2">
    <location>
        <begin position="25"/>
        <end position="292"/>
    </location>
</feature>
<evidence type="ECO:0008006" key="5">
    <source>
        <dbReference type="Google" id="ProtNLM"/>
    </source>
</evidence>
<dbReference type="AlphaFoldDB" id="A0AAV5TBG3"/>
<gene>
    <name evidence="3" type="ORF">PENTCL1PPCAC_13608</name>
</gene>
<dbReference type="Proteomes" id="UP001432027">
    <property type="component" value="Unassembled WGS sequence"/>
</dbReference>
<feature type="non-terminal residue" evidence="3">
    <location>
        <position position="1"/>
    </location>
</feature>
<organism evidence="3 4">
    <name type="scientific">Pristionchus entomophagus</name>
    <dbReference type="NCBI Taxonomy" id="358040"/>
    <lineage>
        <taxon>Eukaryota</taxon>
        <taxon>Metazoa</taxon>
        <taxon>Ecdysozoa</taxon>
        <taxon>Nematoda</taxon>
        <taxon>Chromadorea</taxon>
        <taxon>Rhabditida</taxon>
        <taxon>Rhabditina</taxon>
        <taxon>Diplogasteromorpha</taxon>
        <taxon>Diplogasteroidea</taxon>
        <taxon>Neodiplogasteridae</taxon>
        <taxon>Pristionchus</taxon>
    </lineage>
</organism>
<keyword evidence="2" id="KW-0732">Signal</keyword>
<accession>A0AAV5TBG3</accession>
<evidence type="ECO:0000313" key="4">
    <source>
        <dbReference type="Proteomes" id="UP001432027"/>
    </source>
</evidence>
<proteinExistence type="predicted"/>
<reference evidence="3" key="1">
    <citation type="submission" date="2023-10" db="EMBL/GenBank/DDBJ databases">
        <title>Genome assembly of Pristionchus species.</title>
        <authorList>
            <person name="Yoshida K."/>
            <person name="Sommer R.J."/>
        </authorList>
    </citation>
    <scope>NUCLEOTIDE SEQUENCE</scope>
    <source>
        <strain evidence="3">RS0144</strain>
    </source>
</reference>
<comment type="caution">
    <text evidence="3">The sequence shown here is derived from an EMBL/GenBank/DDBJ whole genome shotgun (WGS) entry which is preliminary data.</text>
</comment>
<feature type="region of interest" description="Disordered" evidence="1">
    <location>
        <begin position="218"/>
        <end position="239"/>
    </location>
</feature>
<feature type="signal peptide" evidence="2">
    <location>
        <begin position="1"/>
        <end position="24"/>
    </location>
</feature>
<evidence type="ECO:0000256" key="2">
    <source>
        <dbReference type="SAM" id="SignalP"/>
    </source>
</evidence>
<keyword evidence="4" id="KW-1185">Reference proteome</keyword>
<sequence length="292" mass="32355">LLDFANMFTTIAFLAATSLTVSHCRITFTHSEVLREGDLYATNSAKFKCDNGCLVYSDSRSMDMRINDGKSDISNFTAMQFPDRPDPISLPVRPIHLLANNEYRLVFRGTGALPPFVMYAVEKTSPYLETFVMTVHNDDDAFLANSALVKRFTVLRSAESPIDITFAGHFEDGYPQVYASGYDTIDETDCKPVYRARSQEGALNSIISIPSPILTVDLGPTKNTEKRTKRNSFGNKSPESSVVYMSPGYTGCSYITDQTSSFNRVLGTFSAESRLRSIFFSSHPTGGPAHYS</sequence>
<evidence type="ECO:0000313" key="3">
    <source>
        <dbReference type="EMBL" id="GMS91433.1"/>
    </source>
</evidence>
<protein>
    <recommendedName>
        <fullName evidence="5">Malectin-like domain-containing protein</fullName>
    </recommendedName>
</protein>
<name>A0AAV5TBG3_9BILA</name>
<dbReference type="EMBL" id="BTSX01000003">
    <property type="protein sequence ID" value="GMS91433.1"/>
    <property type="molecule type" value="Genomic_DNA"/>
</dbReference>
<evidence type="ECO:0000256" key="1">
    <source>
        <dbReference type="SAM" id="MobiDB-lite"/>
    </source>
</evidence>